<evidence type="ECO:0000256" key="22">
    <source>
        <dbReference type="SAM" id="SignalP"/>
    </source>
</evidence>
<dbReference type="InterPro" id="IPR013130">
    <property type="entry name" value="Fe3_Rdtase_TM_dom"/>
</dbReference>
<evidence type="ECO:0000259" key="23">
    <source>
        <dbReference type="PROSITE" id="PS51384"/>
    </source>
</evidence>
<keyword evidence="5" id="KW-0813">Transport</keyword>
<evidence type="ECO:0000256" key="17">
    <source>
        <dbReference type="ARBA" id="ARBA00023136"/>
    </source>
</evidence>
<dbReference type="RefSeq" id="XP_019039354.1">
    <property type="nucleotide sequence ID" value="XM_019183423.1"/>
</dbReference>
<dbReference type="Pfam" id="PF01794">
    <property type="entry name" value="Ferric_reduct"/>
    <property type="match status" value="1"/>
</dbReference>
<evidence type="ECO:0000256" key="3">
    <source>
        <dbReference type="ARBA" id="ARBA00006278"/>
    </source>
</evidence>
<keyword evidence="13 21" id="KW-1133">Transmembrane helix</keyword>
<feature type="region of interest" description="Disordered" evidence="20">
    <location>
        <begin position="604"/>
        <end position="631"/>
    </location>
</feature>
<evidence type="ECO:0000256" key="18">
    <source>
        <dbReference type="ARBA" id="ARBA00023180"/>
    </source>
</evidence>
<evidence type="ECO:0000256" key="11">
    <source>
        <dbReference type="ARBA" id="ARBA00022857"/>
    </source>
</evidence>
<dbReference type="GeneID" id="30200669"/>
<evidence type="ECO:0000256" key="5">
    <source>
        <dbReference type="ARBA" id="ARBA00022448"/>
    </source>
</evidence>
<dbReference type="GO" id="GO:0006879">
    <property type="term" value="P:intracellular iron ion homeostasis"/>
    <property type="evidence" value="ECO:0007669"/>
    <property type="project" value="TreeGrafter"/>
</dbReference>
<feature type="chain" id="PRO_5009133675" description="ferric-chelate reductase (NADPH)" evidence="22">
    <location>
        <begin position="20"/>
        <end position="706"/>
    </location>
</feature>
<feature type="transmembrane region" description="Helical" evidence="21">
    <location>
        <begin position="159"/>
        <end position="180"/>
    </location>
</feature>
<dbReference type="SUPFAM" id="SSF52343">
    <property type="entry name" value="Ferredoxin reductase-like, C-terminal NADP-linked domain"/>
    <property type="match status" value="1"/>
</dbReference>
<accession>A0A1E3P5N2</accession>
<keyword evidence="8" id="KW-0285">Flavoprotein</keyword>
<evidence type="ECO:0000256" key="4">
    <source>
        <dbReference type="ARBA" id="ARBA00012668"/>
    </source>
</evidence>
<feature type="transmembrane region" description="Helical" evidence="21">
    <location>
        <begin position="350"/>
        <end position="369"/>
    </location>
</feature>
<dbReference type="PANTHER" id="PTHR32361:SF9">
    <property type="entry name" value="FERRIC REDUCTASE TRANSMEMBRANE COMPONENT 3-RELATED"/>
    <property type="match status" value="1"/>
</dbReference>
<evidence type="ECO:0000313" key="25">
    <source>
        <dbReference type="Proteomes" id="UP000094112"/>
    </source>
</evidence>
<dbReference type="STRING" id="683960.A0A1E3P5N2"/>
<protein>
    <recommendedName>
        <fullName evidence="4">ferric-chelate reductase (NADPH)</fullName>
        <ecNumber evidence="4">1.16.1.9</ecNumber>
    </recommendedName>
</protein>
<dbReference type="SFLD" id="SFLDG01168">
    <property type="entry name" value="Ferric_reductase_subgroup_(FRE"/>
    <property type="match status" value="1"/>
</dbReference>
<feature type="transmembrane region" description="Helical" evidence="21">
    <location>
        <begin position="381"/>
        <end position="400"/>
    </location>
</feature>
<evidence type="ECO:0000256" key="14">
    <source>
        <dbReference type="ARBA" id="ARBA00023002"/>
    </source>
</evidence>
<keyword evidence="16" id="KW-0406">Ion transport</keyword>
<keyword evidence="7" id="KW-0479">Metal-binding</keyword>
<feature type="transmembrane region" description="Helical" evidence="21">
    <location>
        <begin position="317"/>
        <end position="335"/>
    </location>
</feature>
<evidence type="ECO:0000313" key="24">
    <source>
        <dbReference type="EMBL" id="ODQ60147.1"/>
    </source>
</evidence>
<dbReference type="InterPro" id="IPR013112">
    <property type="entry name" value="FAD-bd_8"/>
</dbReference>
<evidence type="ECO:0000256" key="13">
    <source>
        <dbReference type="ARBA" id="ARBA00022989"/>
    </source>
</evidence>
<dbReference type="Pfam" id="PF08030">
    <property type="entry name" value="NAD_binding_6"/>
    <property type="match status" value="1"/>
</dbReference>
<dbReference type="InterPro" id="IPR017938">
    <property type="entry name" value="Riboflavin_synthase-like_b-brl"/>
</dbReference>
<dbReference type="InterPro" id="IPR039261">
    <property type="entry name" value="FNR_nucleotide-bd"/>
</dbReference>
<comment type="subcellular location">
    <subcellularLocation>
        <location evidence="2">Cell membrane</location>
        <topology evidence="2">Multi-pass membrane protein</topology>
    </subcellularLocation>
</comment>
<evidence type="ECO:0000256" key="12">
    <source>
        <dbReference type="ARBA" id="ARBA00022982"/>
    </source>
</evidence>
<evidence type="ECO:0000256" key="9">
    <source>
        <dbReference type="ARBA" id="ARBA00022692"/>
    </source>
</evidence>
<keyword evidence="14" id="KW-0560">Oxidoreductase</keyword>
<comment type="similarity">
    <text evidence="3">Belongs to the ferric reductase (FRE) family.</text>
</comment>
<keyword evidence="18" id="KW-0325">Glycoprotein</keyword>
<dbReference type="GO" id="GO:0015677">
    <property type="term" value="P:copper ion import"/>
    <property type="evidence" value="ECO:0007669"/>
    <property type="project" value="TreeGrafter"/>
</dbReference>
<dbReference type="GO" id="GO:0052851">
    <property type="term" value="F:ferric-chelate reductase (NADPH) activity"/>
    <property type="evidence" value="ECO:0007669"/>
    <property type="project" value="UniProtKB-EC"/>
</dbReference>
<evidence type="ECO:0000256" key="21">
    <source>
        <dbReference type="SAM" id="Phobius"/>
    </source>
</evidence>
<dbReference type="InterPro" id="IPR051410">
    <property type="entry name" value="Ferric/Cupric_Reductase"/>
</dbReference>
<keyword evidence="6" id="KW-1003">Cell membrane</keyword>
<comment type="cofactor">
    <cofactor evidence="1">
        <name>FAD</name>
        <dbReference type="ChEBI" id="CHEBI:57692"/>
    </cofactor>
</comment>
<keyword evidence="11" id="KW-0521">NADP</keyword>
<keyword evidence="15" id="KW-0408">Iron</keyword>
<keyword evidence="17 21" id="KW-0472">Membrane</keyword>
<dbReference type="EC" id="1.16.1.9" evidence="4"/>
<feature type="compositionally biased region" description="Basic and acidic residues" evidence="20">
    <location>
        <begin position="617"/>
        <end position="629"/>
    </location>
</feature>
<dbReference type="GO" id="GO:0005886">
    <property type="term" value="C:plasma membrane"/>
    <property type="evidence" value="ECO:0007669"/>
    <property type="project" value="UniProtKB-SubCell"/>
</dbReference>
<keyword evidence="7" id="KW-0349">Heme</keyword>
<evidence type="ECO:0000256" key="6">
    <source>
        <dbReference type="ARBA" id="ARBA00022475"/>
    </source>
</evidence>
<keyword evidence="9 21" id="KW-0812">Transmembrane</keyword>
<feature type="signal peptide" evidence="22">
    <location>
        <begin position="1"/>
        <end position="19"/>
    </location>
</feature>
<dbReference type="PROSITE" id="PS51384">
    <property type="entry name" value="FAD_FR"/>
    <property type="match status" value="1"/>
</dbReference>
<evidence type="ECO:0000256" key="20">
    <source>
        <dbReference type="SAM" id="MobiDB-lite"/>
    </source>
</evidence>
<feature type="transmembrane region" description="Helical" evidence="21">
    <location>
        <begin position="238"/>
        <end position="258"/>
    </location>
</feature>
<comment type="catalytic activity">
    <reaction evidence="19">
        <text>2 a Fe(II)-siderophore + NADP(+) + H(+) = 2 a Fe(III)-siderophore + NADPH</text>
        <dbReference type="Rhea" id="RHEA:28795"/>
        <dbReference type="Rhea" id="RHEA-COMP:11342"/>
        <dbReference type="Rhea" id="RHEA-COMP:11344"/>
        <dbReference type="ChEBI" id="CHEBI:15378"/>
        <dbReference type="ChEBI" id="CHEBI:29033"/>
        <dbReference type="ChEBI" id="CHEBI:29034"/>
        <dbReference type="ChEBI" id="CHEBI:57783"/>
        <dbReference type="ChEBI" id="CHEBI:58349"/>
        <dbReference type="EC" id="1.16.1.9"/>
    </reaction>
</comment>
<dbReference type="GO" id="GO:0006826">
    <property type="term" value="P:iron ion transport"/>
    <property type="evidence" value="ECO:0007669"/>
    <property type="project" value="TreeGrafter"/>
</dbReference>
<dbReference type="PANTHER" id="PTHR32361">
    <property type="entry name" value="FERRIC/CUPRIC REDUCTASE TRANSMEMBRANE COMPONENT"/>
    <property type="match status" value="1"/>
</dbReference>
<dbReference type="InterPro" id="IPR017927">
    <property type="entry name" value="FAD-bd_FR_type"/>
</dbReference>
<sequence length="706" mass="80785">MKVGSVLITSAFLLCVANALDRVKYSHEELVVMGCKYAVTNTAVFCKKDTSKSYKCQCSNKPALGSWLNCIYEQAGEANSKAEHFVQEYCEKLNKTYTNDQLRKAYKNATEYLTTVDKIEGFNKTIPIDTPIKYKQKVFKKSYESYKLRYDNVADSIDFGSGLLAYWALILLAATIVNFASKISVIGAKFNSKPFNKVRQYVSMPSLFSNKKHTEAVYPLSKKIPFVSGLLPTRVESIVLFFFFALMVIFQAVRFRWIEGNTIWKSEVSQISRYVGDRSGILCLYGFQLTFLFAGRNNLMLWLTGWKQATFVTYHKWISRFNFLLLVVHAASMHIQSESIGKFQTRILTYWYRWGIIAGVTGGVMLLTGSHWVRKNYYETFLLTHIVMGVFFLIGTWLHADKFHYEEYAYAMAAIWCFDRAIRIGRLVSFGVRTATATVVSDETLKITIPKHKFWKAYPGAFGYVHFLRPTTFFQSHPFTIVSDDDDKIVFYTKIKGGVTSQIHRYLRKQPNQTGTLKVTVEGPYGDPKPLKRYDTALLYAGGNGIPGLYAYAKKLAEKTDKRIKLYWVIRNWHSIDWFYEELLKLKGAPLDVILYVTKPDSALGSKFDSSSSSSDSDSKHSSEKDEKNQLSAHEVMAQHLDFVEFRFGRPNIDELIKSDLQESTGNVGVMSCAHNAMVDSIRYAVSQNLETPQGRVDYFEELQQW</sequence>
<dbReference type="InterPro" id="IPR013121">
    <property type="entry name" value="Fe_red_NAD-bd_6"/>
</dbReference>
<dbReference type="Gene3D" id="3.40.50.80">
    <property type="entry name" value="Nucleotide-binding domain of ferredoxin-NADP reductase (FNR) module"/>
    <property type="match status" value="1"/>
</dbReference>
<dbReference type="Proteomes" id="UP000094112">
    <property type="component" value="Unassembled WGS sequence"/>
</dbReference>
<evidence type="ECO:0000256" key="10">
    <source>
        <dbReference type="ARBA" id="ARBA00022827"/>
    </source>
</evidence>
<reference evidence="24 25" key="1">
    <citation type="journal article" date="2016" name="Proc. Natl. Acad. Sci. U.S.A.">
        <title>Comparative genomics of biotechnologically important yeasts.</title>
        <authorList>
            <person name="Riley R."/>
            <person name="Haridas S."/>
            <person name="Wolfe K.H."/>
            <person name="Lopes M.R."/>
            <person name="Hittinger C.T."/>
            <person name="Goeker M."/>
            <person name="Salamov A.A."/>
            <person name="Wisecaver J.H."/>
            <person name="Long T.M."/>
            <person name="Calvey C.H."/>
            <person name="Aerts A.L."/>
            <person name="Barry K.W."/>
            <person name="Choi C."/>
            <person name="Clum A."/>
            <person name="Coughlan A.Y."/>
            <person name="Deshpande S."/>
            <person name="Douglass A.P."/>
            <person name="Hanson S.J."/>
            <person name="Klenk H.-P."/>
            <person name="LaButti K.M."/>
            <person name="Lapidus A."/>
            <person name="Lindquist E.A."/>
            <person name="Lipzen A.M."/>
            <person name="Meier-Kolthoff J.P."/>
            <person name="Ohm R.A."/>
            <person name="Otillar R.P."/>
            <person name="Pangilinan J.L."/>
            <person name="Peng Y."/>
            <person name="Rokas A."/>
            <person name="Rosa C.A."/>
            <person name="Scheuner C."/>
            <person name="Sibirny A.A."/>
            <person name="Slot J.C."/>
            <person name="Stielow J.B."/>
            <person name="Sun H."/>
            <person name="Kurtzman C.P."/>
            <person name="Blackwell M."/>
            <person name="Grigoriev I.V."/>
            <person name="Jeffries T.W."/>
        </authorList>
    </citation>
    <scope>NUCLEOTIDE SEQUENCE [LARGE SCALE GENOMIC DNA]</scope>
    <source>
        <strain evidence="25">ATCC 58044 / CBS 1984 / NCYC 433 / NRRL Y-366-8</strain>
    </source>
</reference>
<feature type="compositionally biased region" description="Low complexity" evidence="20">
    <location>
        <begin position="606"/>
        <end position="616"/>
    </location>
</feature>
<evidence type="ECO:0000256" key="8">
    <source>
        <dbReference type="ARBA" id="ARBA00022630"/>
    </source>
</evidence>
<evidence type="ECO:0000256" key="7">
    <source>
        <dbReference type="ARBA" id="ARBA00022617"/>
    </source>
</evidence>
<gene>
    <name evidence="24" type="ORF">WICANDRAFT_62710</name>
</gene>
<evidence type="ECO:0000256" key="1">
    <source>
        <dbReference type="ARBA" id="ARBA00001974"/>
    </source>
</evidence>
<dbReference type="Pfam" id="PF08022">
    <property type="entry name" value="FAD_binding_8"/>
    <property type="match status" value="1"/>
</dbReference>
<evidence type="ECO:0000256" key="2">
    <source>
        <dbReference type="ARBA" id="ARBA00004651"/>
    </source>
</evidence>
<dbReference type="SUPFAM" id="SSF63380">
    <property type="entry name" value="Riboflavin synthase domain-like"/>
    <property type="match status" value="1"/>
</dbReference>
<keyword evidence="12" id="KW-0249">Electron transport</keyword>
<name>A0A1E3P5N2_WICAA</name>
<evidence type="ECO:0000256" key="19">
    <source>
        <dbReference type="ARBA" id="ARBA00048483"/>
    </source>
</evidence>
<dbReference type="AlphaFoldDB" id="A0A1E3P5N2"/>
<evidence type="ECO:0000256" key="15">
    <source>
        <dbReference type="ARBA" id="ARBA00023004"/>
    </source>
</evidence>
<evidence type="ECO:0000256" key="16">
    <source>
        <dbReference type="ARBA" id="ARBA00023065"/>
    </source>
</evidence>
<dbReference type="OrthoDB" id="4494341at2759"/>
<dbReference type="CDD" id="cd06186">
    <property type="entry name" value="NOX_Duox_like_FAD_NADP"/>
    <property type="match status" value="1"/>
</dbReference>
<feature type="domain" description="FAD-binding FR-type" evidence="23">
    <location>
        <begin position="427"/>
        <end position="531"/>
    </location>
</feature>
<dbReference type="SFLD" id="SFLDS00052">
    <property type="entry name" value="Ferric_Reductase_Domain"/>
    <property type="match status" value="1"/>
</dbReference>
<keyword evidence="25" id="KW-1185">Reference proteome</keyword>
<keyword evidence="10" id="KW-0274">FAD</keyword>
<keyword evidence="22" id="KW-0732">Signal</keyword>
<proteinExistence type="inferred from homology"/>
<organism evidence="24 25">
    <name type="scientific">Wickerhamomyces anomalus (strain ATCC 58044 / CBS 1984 / NCYC 433 / NRRL Y-366-8)</name>
    <name type="common">Yeast</name>
    <name type="synonym">Hansenula anomala</name>
    <dbReference type="NCBI Taxonomy" id="683960"/>
    <lineage>
        <taxon>Eukaryota</taxon>
        <taxon>Fungi</taxon>
        <taxon>Dikarya</taxon>
        <taxon>Ascomycota</taxon>
        <taxon>Saccharomycotina</taxon>
        <taxon>Saccharomycetes</taxon>
        <taxon>Phaffomycetales</taxon>
        <taxon>Wickerhamomycetaceae</taxon>
        <taxon>Wickerhamomyces</taxon>
    </lineage>
</organism>
<dbReference type="EMBL" id="KV454210">
    <property type="protein sequence ID" value="ODQ60147.1"/>
    <property type="molecule type" value="Genomic_DNA"/>
</dbReference>